<dbReference type="EMBL" id="FOYM01000004">
    <property type="protein sequence ID" value="SFQ99170.1"/>
    <property type="molecule type" value="Genomic_DNA"/>
</dbReference>
<dbReference type="CDD" id="cd11614">
    <property type="entry name" value="SAF_CpaB_FlgA_like"/>
    <property type="match status" value="1"/>
</dbReference>
<dbReference type="InterPro" id="IPR017592">
    <property type="entry name" value="Pilus_assmbl_Flp-typ_CpaB"/>
</dbReference>
<feature type="domain" description="SAF" evidence="1">
    <location>
        <begin position="42"/>
        <end position="104"/>
    </location>
</feature>
<dbReference type="STRING" id="39060.SAMN05660706_10439"/>
<evidence type="ECO:0000313" key="2">
    <source>
        <dbReference type="EMBL" id="SFQ99170.1"/>
    </source>
</evidence>
<protein>
    <submittedName>
        <fullName evidence="2">Pilus assembly protein CpaB</fullName>
    </submittedName>
</protein>
<evidence type="ECO:0000259" key="1">
    <source>
        <dbReference type="SMART" id="SM00858"/>
    </source>
</evidence>
<dbReference type="Pfam" id="PF16976">
    <property type="entry name" value="RcpC"/>
    <property type="match status" value="1"/>
</dbReference>
<dbReference type="AlphaFoldDB" id="A0A1I6D1B2"/>
<dbReference type="SMART" id="SM00858">
    <property type="entry name" value="SAF"/>
    <property type="match status" value="1"/>
</dbReference>
<dbReference type="InterPro" id="IPR031571">
    <property type="entry name" value="RcpC_dom"/>
</dbReference>
<gene>
    <name evidence="2" type="ORF">SAMN05660706_10439</name>
</gene>
<dbReference type="Pfam" id="PF08666">
    <property type="entry name" value="SAF"/>
    <property type="match status" value="1"/>
</dbReference>
<dbReference type="Proteomes" id="UP000199584">
    <property type="component" value="Unassembled WGS sequence"/>
</dbReference>
<dbReference type="NCBIfam" id="TIGR03177">
    <property type="entry name" value="pilus_cpaB"/>
    <property type="match status" value="1"/>
</dbReference>
<evidence type="ECO:0000313" key="3">
    <source>
        <dbReference type="Proteomes" id="UP000199584"/>
    </source>
</evidence>
<dbReference type="InterPro" id="IPR013974">
    <property type="entry name" value="SAF"/>
</dbReference>
<name>A0A1I6D1B2_9FIRM</name>
<proteinExistence type="predicted"/>
<reference evidence="3" key="1">
    <citation type="submission" date="2016-10" db="EMBL/GenBank/DDBJ databases">
        <authorList>
            <person name="Varghese N."/>
            <person name="Submissions S."/>
        </authorList>
    </citation>
    <scope>NUCLEOTIDE SEQUENCE [LARGE SCALE GENOMIC DNA]</scope>
    <source>
        <strain evidence="3">DSM 3669</strain>
    </source>
</reference>
<sequence length="236" mass="25251">MKMHRINVILLLAVVFGVAAAYGVLQYLNGVRAAYVEKGHFIQVAVAGQYIPPKTRVAPQMFTMREIPAKYVNKDAAVDPGEITGKLTKTAIYPDEQILRGKLAGKNDTSEGLAFIIPEGKRAVTVAVNEVSGVAGLVRPGDSVDVLVTFEVTEKTLTSLILQDITVLAVDRNMSAAAGQGSQQEAARTVTLSVTPQQAQPLVLASEKGSIRLIMRSPADEKIVNIPSTNMNGLVR</sequence>
<dbReference type="RefSeq" id="WP_245779625.1">
    <property type="nucleotide sequence ID" value="NZ_FOYM01000004.1"/>
</dbReference>
<accession>A0A1I6D1B2</accession>
<organism evidence="2 3">
    <name type="scientific">Desulfoscipio geothermicus DSM 3669</name>
    <dbReference type="NCBI Taxonomy" id="1121426"/>
    <lineage>
        <taxon>Bacteria</taxon>
        <taxon>Bacillati</taxon>
        <taxon>Bacillota</taxon>
        <taxon>Clostridia</taxon>
        <taxon>Eubacteriales</taxon>
        <taxon>Desulfallaceae</taxon>
        <taxon>Desulfoscipio</taxon>
    </lineage>
</organism>
<keyword evidence="3" id="KW-1185">Reference proteome</keyword>